<feature type="chain" id="PRO_5039699738" evidence="1">
    <location>
        <begin position="23"/>
        <end position="162"/>
    </location>
</feature>
<dbReference type="EMBL" id="DVMZ01000117">
    <property type="protein sequence ID" value="HIU59334.1"/>
    <property type="molecule type" value="Genomic_DNA"/>
</dbReference>
<evidence type="ECO:0000313" key="2">
    <source>
        <dbReference type="EMBL" id="HIU59334.1"/>
    </source>
</evidence>
<keyword evidence="1" id="KW-0732">Signal</keyword>
<proteinExistence type="predicted"/>
<sequence length="162" mass="17575">MKIQRRKLLMAATAVLAGSLLAACGGNEIVVDSGKDSVPEEKVGDVYLLNGFETMDDLYAVKQTNFGYDTVGKMDISAEQKTEGEHSLKYSYEAGTNPEILQRFDQSQYPQADMSTVGKTSLSVYSTAESAVTATLKVITTGNIVLLSSEAYEIQPGEWTEL</sequence>
<reference evidence="2" key="2">
    <citation type="journal article" date="2021" name="PeerJ">
        <title>Extensive microbial diversity within the chicken gut microbiome revealed by metagenomics and culture.</title>
        <authorList>
            <person name="Gilroy R."/>
            <person name="Ravi A."/>
            <person name="Getino M."/>
            <person name="Pursley I."/>
            <person name="Horton D.L."/>
            <person name="Alikhan N.F."/>
            <person name="Baker D."/>
            <person name="Gharbi K."/>
            <person name="Hall N."/>
            <person name="Watson M."/>
            <person name="Adriaenssens E.M."/>
            <person name="Foster-Nyarko E."/>
            <person name="Jarju S."/>
            <person name="Secka A."/>
            <person name="Antonio M."/>
            <person name="Oren A."/>
            <person name="Chaudhuri R.R."/>
            <person name="La Ragione R."/>
            <person name="Hildebrand F."/>
            <person name="Pallen M.J."/>
        </authorList>
    </citation>
    <scope>NUCLEOTIDE SEQUENCE</scope>
    <source>
        <strain evidence="2">11687</strain>
    </source>
</reference>
<evidence type="ECO:0000313" key="3">
    <source>
        <dbReference type="Proteomes" id="UP000824081"/>
    </source>
</evidence>
<name>A0A9D1MFI5_9FIRM</name>
<evidence type="ECO:0000256" key="1">
    <source>
        <dbReference type="SAM" id="SignalP"/>
    </source>
</evidence>
<dbReference type="AlphaFoldDB" id="A0A9D1MFI5"/>
<accession>A0A9D1MFI5</accession>
<dbReference type="Gene3D" id="2.60.120.260">
    <property type="entry name" value="Galactose-binding domain-like"/>
    <property type="match status" value="1"/>
</dbReference>
<feature type="signal peptide" evidence="1">
    <location>
        <begin position="1"/>
        <end position="22"/>
    </location>
</feature>
<reference evidence="2" key="1">
    <citation type="submission" date="2020-10" db="EMBL/GenBank/DDBJ databases">
        <authorList>
            <person name="Gilroy R."/>
        </authorList>
    </citation>
    <scope>NUCLEOTIDE SEQUENCE</scope>
    <source>
        <strain evidence="2">11687</strain>
    </source>
</reference>
<feature type="non-terminal residue" evidence="2">
    <location>
        <position position="162"/>
    </location>
</feature>
<organism evidence="2 3">
    <name type="scientific">Candidatus Scatosoma pullistercoris</name>
    <dbReference type="NCBI Taxonomy" id="2840934"/>
    <lineage>
        <taxon>Bacteria</taxon>
        <taxon>Bacillati</taxon>
        <taxon>Bacillota</taxon>
        <taxon>Clostridia</taxon>
        <taxon>Candidatus Scatosoma</taxon>
    </lineage>
</organism>
<protein>
    <submittedName>
        <fullName evidence="2">Uncharacterized protein</fullName>
    </submittedName>
</protein>
<dbReference type="Proteomes" id="UP000824081">
    <property type="component" value="Unassembled WGS sequence"/>
</dbReference>
<comment type="caution">
    <text evidence="2">The sequence shown here is derived from an EMBL/GenBank/DDBJ whole genome shotgun (WGS) entry which is preliminary data.</text>
</comment>
<gene>
    <name evidence="2" type="ORF">IAC57_04450</name>
</gene>
<dbReference type="PROSITE" id="PS51257">
    <property type="entry name" value="PROKAR_LIPOPROTEIN"/>
    <property type="match status" value="1"/>
</dbReference>